<dbReference type="InterPro" id="IPR032466">
    <property type="entry name" value="Metal_Hydrolase"/>
</dbReference>
<sequence>MLLKNANLSIEGHSCVRIEEGLITEIAPHLQARTHEEVIDCQGKTLLPSLIDLGVFLHRRDATTYAHLKEQAYKGGVGSLMAIPLTPLYSLKEADMEPLKLAQSEDTPLSPLEFGAMQEAIRLKDMICLHPLDSEQRLESLALLCAKLPPHTPTCLYIYNLEGQKLLPALDYARMLNLKLVCGVRGYEGRFSLGIMDQTPLSYQLGLPSVSPLIQIKEVGKYGAMALHTQLPLLLDSVVELEAFEILKGFKNLGAPIWIQTPLHHLILDETIYAHYDTRTKILPPLKPKEHQNALRELLEEGIDILTSLHYTHSPSMHIFEDAPFGMNSIDAFFPLAYTHLVKTGCISLERLLELSARNPAQFLGLDCGEVALGKQARLMLVDLEGKTRVDNPASIYHHQVLEGHVDAVISLDRIIWHG</sequence>
<evidence type="ECO:0000313" key="3">
    <source>
        <dbReference type="Proteomes" id="UP000007934"/>
    </source>
</evidence>
<dbReference type="eggNOG" id="COG0044">
    <property type="taxonomic scope" value="Bacteria"/>
</dbReference>
<dbReference type="GO" id="GO:0006145">
    <property type="term" value="P:purine nucleobase catabolic process"/>
    <property type="evidence" value="ECO:0007669"/>
    <property type="project" value="TreeGrafter"/>
</dbReference>
<keyword evidence="3" id="KW-1185">Reference proteome</keyword>
<dbReference type="Pfam" id="PF01979">
    <property type="entry name" value="Amidohydro_1"/>
    <property type="match status" value="1"/>
</dbReference>
<dbReference type="GeneID" id="36134870"/>
<dbReference type="RefSeq" id="WP_013468713.1">
    <property type="nucleotide sequence ID" value="NC_014810.2"/>
</dbReference>
<reference evidence="2 3" key="1">
    <citation type="journal article" date="2011" name="Genome Biol. Evol.">
        <title>Comparative whole genome sequence analysis of the carcinogenic bacterial model pathogen Helicobacter felis.</title>
        <authorList>
            <person name="Arnold I.C."/>
            <person name="Zigova Z."/>
            <person name="Holden M."/>
            <person name="Lawley T.D."/>
            <person name="Rad R."/>
            <person name="Dougan G."/>
            <person name="Falkow S."/>
            <person name="Bentley S.D."/>
            <person name="Muller A."/>
        </authorList>
    </citation>
    <scope>NUCLEOTIDE SEQUENCE [LARGE SCALE GENOMIC DNA]</scope>
    <source>
        <strain evidence="3">ATCC 49179 / CCUG 28539 / NCTC 12436 / CS1</strain>
    </source>
</reference>
<dbReference type="STRING" id="936155.HFELIS_02570"/>
<name>E7AD76_HELFC</name>
<dbReference type="AlphaFoldDB" id="E7AD76"/>
<dbReference type="KEGG" id="hfe:HFELIS_02570"/>
<dbReference type="InterPro" id="IPR006680">
    <property type="entry name" value="Amidohydro-rel"/>
</dbReference>
<dbReference type="OrthoDB" id="9803027at2"/>
<accession>E7AD76</accession>
<dbReference type="InterPro" id="IPR050138">
    <property type="entry name" value="DHOase/Allantoinase_Hydrolase"/>
</dbReference>
<protein>
    <submittedName>
        <fullName evidence="2">Dihydroorotase</fullName>
        <ecNumber evidence="2">3.5.2.3</ecNumber>
    </submittedName>
</protein>
<dbReference type="GO" id="GO:0004038">
    <property type="term" value="F:allantoinase activity"/>
    <property type="evidence" value="ECO:0007669"/>
    <property type="project" value="TreeGrafter"/>
</dbReference>
<dbReference type="Gene3D" id="3.20.20.140">
    <property type="entry name" value="Metal-dependent hydrolases"/>
    <property type="match status" value="1"/>
</dbReference>
<dbReference type="PANTHER" id="PTHR43668:SF2">
    <property type="entry name" value="ALLANTOINASE"/>
    <property type="match status" value="1"/>
</dbReference>
<feature type="domain" description="Amidohydrolase-related" evidence="1">
    <location>
        <begin position="287"/>
        <end position="392"/>
    </location>
</feature>
<dbReference type="PANTHER" id="PTHR43668">
    <property type="entry name" value="ALLANTOINASE"/>
    <property type="match status" value="1"/>
</dbReference>
<organism evidence="2 3">
    <name type="scientific">Helicobacter felis (strain ATCC 49179 / CCUG 28539 / NCTC 12436 / CS1)</name>
    <dbReference type="NCBI Taxonomy" id="936155"/>
    <lineage>
        <taxon>Bacteria</taxon>
        <taxon>Pseudomonadati</taxon>
        <taxon>Campylobacterota</taxon>
        <taxon>Epsilonproteobacteria</taxon>
        <taxon>Campylobacterales</taxon>
        <taxon>Helicobacteraceae</taxon>
        <taxon>Helicobacter</taxon>
    </lineage>
</organism>
<keyword evidence="2" id="KW-0378">Hydrolase</keyword>
<dbReference type="EC" id="3.5.2.3" evidence="2"/>
<gene>
    <name evidence="2" type="primary">pyrC2</name>
    <name evidence="2" type="ordered locus">Hfelis_02570</name>
</gene>
<dbReference type="GO" id="GO:0005737">
    <property type="term" value="C:cytoplasm"/>
    <property type="evidence" value="ECO:0007669"/>
    <property type="project" value="TreeGrafter"/>
</dbReference>
<dbReference type="GO" id="GO:0004151">
    <property type="term" value="F:dihydroorotase activity"/>
    <property type="evidence" value="ECO:0007669"/>
    <property type="project" value="UniProtKB-EC"/>
</dbReference>
<dbReference type="SUPFAM" id="SSF51338">
    <property type="entry name" value="Composite domain of metallo-dependent hydrolases"/>
    <property type="match status" value="1"/>
</dbReference>
<dbReference type="Proteomes" id="UP000007934">
    <property type="component" value="Chromosome"/>
</dbReference>
<dbReference type="EMBL" id="FQ670179">
    <property type="protein sequence ID" value="CBY82341.1"/>
    <property type="molecule type" value="Genomic_DNA"/>
</dbReference>
<dbReference type="InterPro" id="IPR011059">
    <property type="entry name" value="Metal-dep_hydrolase_composite"/>
</dbReference>
<dbReference type="SUPFAM" id="SSF51556">
    <property type="entry name" value="Metallo-dependent hydrolases"/>
    <property type="match status" value="1"/>
</dbReference>
<evidence type="ECO:0000313" key="2">
    <source>
        <dbReference type="EMBL" id="CBY82341.1"/>
    </source>
</evidence>
<evidence type="ECO:0000259" key="1">
    <source>
        <dbReference type="Pfam" id="PF01979"/>
    </source>
</evidence>
<dbReference type="HOGENOM" id="CLU_015572_1_3_7"/>
<proteinExistence type="predicted"/>